<protein>
    <submittedName>
        <fullName evidence="1">Str. FM013</fullName>
    </submittedName>
</protein>
<keyword evidence="2" id="KW-1185">Reference proteome</keyword>
<reference evidence="1 2" key="1">
    <citation type="journal article" date="2014" name="Nat. Commun.">
        <title>Multiple recent horizontal transfers of a large genomic region in cheese making fungi.</title>
        <authorList>
            <person name="Cheeseman K."/>
            <person name="Ropars J."/>
            <person name="Renault P."/>
            <person name="Dupont J."/>
            <person name="Gouzy J."/>
            <person name="Branca A."/>
            <person name="Abraham A.L."/>
            <person name="Ceppi M."/>
            <person name="Conseiller E."/>
            <person name="Debuchy R."/>
            <person name="Malagnac F."/>
            <person name="Goarin A."/>
            <person name="Silar P."/>
            <person name="Lacoste S."/>
            <person name="Sallet E."/>
            <person name="Bensimon A."/>
            <person name="Giraud T."/>
            <person name="Brygoo Y."/>
        </authorList>
    </citation>
    <scope>NUCLEOTIDE SEQUENCE [LARGE SCALE GENOMIC DNA]</scope>
    <source>
        <strain evidence="2">FM 013</strain>
    </source>
</reference>
<sequence>MIHQRTNCKPKEDSEMPTDITLGIVGPETVVDFEAV</sequence>
<evidence type="ECO:0000313" key="1">
    <source>
        <dbReference type="EMBL" id="CRL24325.1"/>
    </source>
</evidence>
<proteinExistence type="predicted"/>
<organism evidence="1 2">
    <name type="scientific">Penicillium camemberti (strain FM 013)</name>
    <dbReference type="NCBI Taxonomy" id="1429867"/>
    <lineage>
        <taxon>Eukaryota</taxon>
        <taxon>Fungi</taxon>
        <taxon>Dikarya</taxon>
        <taxon>Ascomycota</taxon>
        <taxon>Pezizomycotina</taxon>
        <taxon>Eurotiomycetes</taxon>
        <taxon>Eurotiomycetidae</taxon>
        <taxon>Eurotiales</taxon>
        <taxon>Aspergillaceae</taxon>
        <taxon>Penicillium</taxon>
    </lineage>
</organism>
<gene>
    <name evidence="1" type="ORF">PCAMFM013_S011g000319</name>
</gene>
<dbReference type="AlphaFoldDB" id="A0A0G4PDD8"/>
<name>A0A0G4PDD8_PENC3</name>
<dbReference type="EMBL" id="HG793144">
    <property type="protein sequence ID" value="CRL24325.1"/>
    <property type="molecule type" value="Genomic_DNA"/>
</dbReference>
<accession>A0A0G4PDD8</accession>
<dbReference type="Proteomes" id="UP000053732">
    <property type="component" value="Unassembled WGS sequence"/>
</dbReference>
<evidence type="ECO:0000313" key="2">
    <source>
        <dbReference type="Proteomes" id="UP000053732"/>
    </source>
</evidence>